<accession>A0A2R8FAZ6</accession>
<dbReference type="EMBL" id="LT993738">
    <property type="protein sequence ID" value="SPN73605.1"/>
    <property type="molecule type" value="Genomic_DNA"/>
</dbReference>
<name>A0A2R8FAZ6_9CHLA</name>
<dbReference type="RefSeq" id="WP_420808679.1">
    <property type="nucleotide sequence ID" value="NZ_LT993738.1"/>
</dbReference>
<dbReference type="AlphaFoldDB" id="A0A2R8FAZ6"/>
<dbReference type="InterPro" id="IPR001638">
    <property type="entry name" value="Solute-binding_3/MltF_N"/>
</dbReference>
<dbReference type="PANTHER" id="PTHR35936">
    <property type="entry name" value="MEMBRANE-BOUND LYTIC MUREIN TRANSGLYCOSYLASE F"/>
    <property type="match status" value="1"/>
</dbReference>
<proteinExistence type="predicted"/>
<dbReference type="Pfam" id="PF00497">
    <property type="entry name" value="SBP_bac_3"/>
    <property type="match status" value="1"/>
</dbReference>
<evidence type="ECO:0000256" key="1">
    <source>
        <dbReference type="ARBA" id="ARBA00022729"/>
    </source>
</evidence>
<protein>
    <recommendedName>
        <fullName evidence="2">Solute-binding protein family 3/N-terminal domain-containing protein</fullName>
    </recommendedName>
</protein>
<evidence type="ECO:0000313" key="3">
    <source>
        <dbReference type="EMBL" id="SPN73605.1"/>
    </source>
</evidence>
<reference evidence="4" key="1">
    <citation type="submission" date="2017-11" db="EMBL/GenBank/DDBJ databases">
        <authorList>
            <person name="Seth-Smith MB H."/>
        </authorList>
    </citation>
    <scope>NUCLEOTIDE SEQUENCE [LARGE SCALE GENOMIC DNA]</scope>
</reference>
<dbReference type="Proteomes" id="UP000244926">
    <property type="component" value="Chromosome I"/>
</dbReference>
<evidence type="ECO:0000259" key="2">
    <source>
        <dbReference type="SMART" id="SM00062"/>
    </source>
</evidence>
<keyword evidence="1" id="KW-0732">Signal</keyword>
<dbReference type="Gene3D" id="3.40.190.10">
    <property type="entry name" value="Periplasmic binding protein-like II"/>
    <property type="match status" value="2"/>
</dbReference>
<dbReference type="SUPFAM" id="SSF53850">
    <property type="entry name" value="Periplasmic binding protein-like II"/>
    <property type="match status" value="1"/>
</dbReference>
<dbReference type="PANTHER" id="PTHR35936:SF17">
    <property type="entry name" value="ARGININE-BINDING EXTRACELLULAR PROTEIN ARTP"/>
    <property type="match status" value="1"/>
</dbReference>
<dbReference type="KEGG" id="csee:C10C_0438"/>
<gene>
    <name evidence="3" type="primary">artJ</name>
    <name evidence="3" type="ORF">C10C_0438</name>
</gene>
<organism evidence="3 4">
    <name type="scientific">Chlamydia serpentis</name>
    <dbReference type="NCBI Taxonomy" id="1967782"/>
    <lineage>
        <taxon>Bacteria</taxon>
        <taxon>Pseudomonadati</taxon>
        <taxon>Chlamydiota</taxon>
        <taxon>Chlamydiia</taxon>
        <taxon>Chlamydiales</taxon>
        <taxon>Chlamydiaceae</taxon>
        <taxon>Chlamydia/Chlamydophila group</taxon>
        <taxon>Chlamydia</taxon>
    </lineage>
</organism>
<keyword evidence="4" id="KW-1185">Reference proteome</keyword>
<sequence length="259" mass="29125">MLNLFFCFFRVLVCIMLLGLTSCQSRIDRNRVWIVGTNATYPPFESVDTQGKVVGFDVDLAEAISEKLGKQLEIREFAFDALILNLKKHRIDAILAGMSITPSRQKEITMLPYYGEEVRELMIVSKDSLEKPLLPLTDYSSIAVQTGTFQENYLLSQPGVSVRSFDSTLEVIIEVHYGKSPIGILEPSIGSIVLKEFPNLVATKLELPEEYWVLGFGIGLAKDRPEEICVLEDVISNLKNEGVLQSLSEKWQLDQVAYN</sequence>
<evidence type="ECO:0000313" key="4">
    <source>
        <dbReference type="Proteomes" id="UP000244926"/>
    </source>
</evidence>
<feature type="domain" description="Solute-binding protein family 3/N-terminal" evidence="2">
    <location>
        <begin position="32"/>
        <end position="255"/>
    </location>
</feature>
<dbReference type="SMART" id="SM00062">
    <property type="entry name" value="PBPb"/>
    <property type="match status" value="1"/>
</dbReference>